<dbReference type="CDD" id="cd06529">
    <property type="entry name" value="S24_LexA-like"/>
    <property type="match status" value="1"/>
</dbReference>
<dbReference type="InterPro" id="IPR036286">
    <property type="entry name" value="LexA/Signal_pep-like_sf"/>
</dbReference>
<accession>A0ABT7HUI1</accession>
<dbReference type="PROSITE" id="PS50943">
    <property type="entry name" value="HTH_CROC1"/>
    <property type="match status" value="1"/>
</dbReference>
<dbReference type="InterPro" id="IPR010982">
    <property type="entry name" value="Lambda_DNA-bd_dom_sf"/>
</dbReference>
<keyword evidence="2" id="KW-0238">DNA-binding</keyword>
<evidence type="ECO:0000256" key="1">
    <source>
        <dbReference type="ARBA" id="ARBA00023015"/>
    </source>
</evidence>
<dbReference type="RefSeq" id="WP_284938862.1">
    <property type="nucleotide sequence ID" value="NZ_JANURM010000042.1"/>
</dbReference>
<evidence type="ECO:0000313" key="6">
    <source>
        <dbReference type="Proteomes" id="UP001173801"/>
    </source>
</evidence>
<dbReference type="SUPFAM" id="SSF51306">
    <property type="entry name" value="LexA/Signal peptidase"/>
    <property type="match status" value="1"/>
</dbReference>
<dbReference type="Pfam" id="PF01381">
    <property type="entry name" value="HTH_3"/>
    <property type="match status" value="1"/>
</dbReference>
<reference evidence="5" key="2">
    <citation type="journal article" date="2023" name="Microorganisms">
        <title>Isolation and Genomic Characteristics of Cat-Borne Campylobacter felis sp. nov. and Sheep-Borne Campylobacter ovis sp. nov.</title>
        <authorList>
            <person name="Wang H."/>
            <person name="Li Y."/>
            <person name="Gu Y."/>
            <person name="Zhou G."/>
            <person name="Chen X."/>
            <person name="Zhang X."/>
            <person name="Shao Z."/>
            <person name="Zhang J."/>
            <person name="Zhang M."/>
        </authorList>
    </citation>
    <scope>NUCLEOTIDE SEQUENCE</scope>
    <source>
        <strain evidence="5">PS10</strain>
    </source>
</reference>
<evidence type="ECO:0000256" key="2">
    <source>
        <dbReference type="ARBA" id="ARBA00023125"/>
    </source>
</evidence>
<dbReference type="Proteomes" id="UP001173801">
    <property type="component" value="Unassembled WGS sequence"/>
</dbReference>
<protein>
    <submittedName>
        <fullName evidence="5">LexA family transcriptional regulator</fullName>
    </submittedName>
</protein>
<evidence type="ECO:0000256" key="3">
    <source>
        <dbReference type="ARBA" id="ARBA00023163"/>
    </source>
</evidence>
<organism evidence="5 6">
    <name type="scientific">Campylobacter gastrosuis</name>
    <dbReference type="NCBI Taxonomy" id="2974576"/>
    <lineage>
        <taxon>Bacteria</taxon>
        <taxon>Pseudomonadati</taxon>
        <taxon>Campylobacterota</taxon>
        <taxon>Epsilonproteobacteria</taxon>
        <taxon>Campylobacterales</taxon>
        <taxon>Campylobacteraceae</taxon>
        <taxon>Campylobacter</taxon>
    </lineage>
</organism>
<dbReference type="InterPro" id="IPR039418">
    <property type="entry name" value="LexA-like"/>
</dbReference>
<evidence type="ECO:0000259" key="4">
    <source>
        <dbReference type="PROSITE" id="PS50943"/>
    </source>
</evidence>
<dbReference type="Pfam" id="PF00717">
    <property type="entry name" value="Peptidase_S24"/>
    <property type="match status" value="1"/>
</dbReference>
<keyword evidence="3" id="KW-0804">Transcription</keyword>
<comment type="caution">
    <text evidence="5">The sequence shown here is derived from an EMBL/GenBank/DDBJ whole genome shotgun (WGS) entry which is preliminary data.</text>
</comment>
<dbReference type="PANTHER" id="PTHR40661:SF3">
    <property type="entry name" value="FELS-1 PROPHAGE TRANSCRIPTIONAL REGULATOR"/>
    <property type="match status" value="1"/>
</dbReference>
<dbReference type="Gene3D" id="2.10.109.10">
    <property type="entry name" value="Umud Fragment, subunit A"/>
    <property type="match status" value="1"/>
</dbReference>
<dbReference type="EMBL" id="JANURM010000042">
    <property type="protein sequence ID" value="MDL0090049.1"/>
    <property type="molecule type" value="Genomic_DNA"/>
</dbReference>
<dbReference type="InterPro" id="IPR015927">
    <property type="entry name" value="Peptidase_S24_S26A/B/C"/>
</dbReference>
<dbReference type="SMART" id="SM00530">
    <property type="entry name" value="HTH_XRE"/>
    <property type="match status" value="1"/>
</dbReference>
<evidence type="ECO:0000313" key="5">
    <source>
        <dbReference type="EMBL" id="MDL0090049.1"/>
    </source>
</evidence>
<dbReference type="CDD" id="cd00093">
    <property type="entry name" value="HTH_XRE"/>
    <property type="match status" value="1"/>
</dbReference>
<keyword evidence="1" id="KW-0805">Transcription regulation</keyword>
<feature type="domain" description="HTH cro/C1-type" evidence="4">
    <location>
        <begin position="7"/>
        <end position="62"/>
    </location>
</feature>
<dbReference type="InterPro" id="IPR001387">
    <property type="entry name" value="Cro/C1-type_HTH"/>
</dbReference>
<proteinExistence type="predicted"/>
<name>A0ABT7HUI1_9BACT</name>
<dbReference type="PANTHER" id="PTHR40661">
    <property type="match status" value="1"/>
</dbReference>
<dbReference type="Gene3D" id="1.10.260.40">
    <property type="entry name" value="lambda repressor-like DNA-binding domains"/>
    <property type="match status" value="1"/>
</dbReference>
<dbReference type="SUPFAM" id="SSF47413">
    <property type="entry name" value="lambda repressor-like DNA-binding domains"/>
    <property type="match status" value="1"/>
</dbReference>
<gene>
    <name evidence="5" type="ORF">NYG85_11855</name>
</gene>
<keyword evidence="6" id="KW-1185">Reference proteome</keyword>
<reference evidence="5" key="1">
    <citation type="submission" date="2022-08" db="EMBL/GenBank/DDBJ databases">
        <authorList>
            <person name="Wang H."/>
        </authorList>
    </citation>
    <scope>NUCLEOTIDE SEQUENCE</scope>
    <source>
        <strain evidence="5">PS10</strain>
    </source>
</reference>
<sequence>MSIGSRIKAIRQGAGLSQKEFALKIGVSYGALQSYEYGDTTPKAPVLRSIDANFKTNLYGYFNQKTQDLDANFNKQITLNYFKDVSASAGYGFDNDSVEATKVCVSQEFLQNVLKVEPMEYDIIKVNGDSMEPFIKDGDMVLVQRDIKAKHGDIVIANLQGSLYVKKLLINPINNSVKLTSLNSFYQDIDLSGDELESLMIIGRVKAKFVLDVSSFK</sequence>